<organism evidence="1 2">
    <name type="scientific">Agrobacterium deltaense Zutra 3/1</name>
    <dbReference type="NCBI Taxonomy" id="1183427"/>
    <lineage>
        <taxon>Bacteria</taxon>
        <taxon>Pseudomonadati</taxon>
        <taxon>Pseudomonadota</taxon>
        <taxon>Alphaproteobacteria</taxon>
        <taxon>Hyphomicrobiales</taxon>
        <taxon>Rhizobiaceae</taxon>
        <taxon>Rhizobium/Agrobacterium group</taxon>
        <taxon>Agrobacterium</taxon>
    </lineage>
</organism>
<evidence type="ECO:0000313" key="2">
    <source>
        <dbReference type="Proteomes" id="UP000191987"/>
    </source>
</evidence>
<gene>
    <name evidence="1" type="ORF">AGR7C_Cc160144</name>
</gene>
<protein>
    <submittedName>
        <fullName evidence="1">Uncharacterized protein</fullName>
    </submittedName>
</protein>
<dbReference type="AlphaFoldDB" id="A0A1S7PML2"/>
<name>A0A1S7PML2_9HYPH</name>
<reference evidence="1 2" key="1">
    <citation type="submission" date="2016-01" db="EMBL/GenBank/DDBJ databases">
        <authorList>
            <person name="Oliw E.H."/>
        </authorList>
    </citation>
    <scope>NUCLEOTIDE SEQUENCE [LARGE SCALE GENOMIC DNA]</scope>
    <source>
        <strain evidence="1 2">Zutra 3-1</strain>
    </source>
</reference>
<evidence type="ECO:0000313" key="1">
    <source>
        <dbReference type="EMBL" id="CUX23250.1"/>
    </source>
</evidence>
<dbReference type="Proteomes" id="UP000191987">
    <property type="component" value="Unassembled WGS sequence"/>
</dbReference>
<dbReference type="EMBL" id="FBWG01000008">
    <property type="protein sequence ID" value="CUX23250.1"/>
    <property type="molecule type" value="Genomic_DNA"/>
</dbReference>
<accession>A0A1S7PML2</accession>
<proteinExistence type="predicted"/>
<sequence length="91" mass="10314">MVGDENPPDNRKRNDLDGLETIQNVEENQRSAKSTVSNFQPHVREAAMWLCRNPLISHPVVTIRRRFALTVMEATEAAKLAHALNRGEHRG</sequence>